<sequence length="99" mass="11174">MGYVYVMHGGGLKKGLVKIGSTGDIEKRFMAAKTFYGPEAKGSYVKVTDYQSHEKNIHEKLKDSQHGGELYKISPRAALQMIKAVCDKKKCQKCERIEY</sequence>
<reference evidence="2" key="1">
    <citation type="submission" date="2018-10" db="EMBL/GenBank/DDBJ databases">
        <title>Hidden diversity of soil giant viruses.</title>
        <authorList>
            <person name="Schulz F."/>
            <person name="Alteio L."/>
            <person name="Goudeau D."/>
            <person name="Ryan E.M."/>
            <person name="Malmstrom R.R."/>
            <person name="Blanchard J."/>
            <person name="Woyke T."/>
        </authorList>
    </citation>
    <scope>NUCLEOTIDE SEQUENCE</scope>
    <source>
        <strain evidence="2">HYV1</strain>
    </source>
</reference>
<evidence type="ECO:0000259" key="1">
    <source>
        <dbReference type="Pfam" id="PF10544"/>
    </source>
</evidence>
<evidence type="ECO:0000313" key="2">
    <source>
        <dbReference type="EMBL" id="AYV83327.1"/>
    </source>
</evidence>
<dbReference type="Pfam" id="PF10544">
    <property type="entry name" value="T5orf172"/>
    <property type="match status" value="1"/>
</dbReference>
<dbReference type="InterPro" id="IPR018306">
    <property type="entry name" value="Phage_T5_Orf172_DNA-bd"/>
</dbReference>
<accession>A0A3G5A7V2</accession>
<protein>
    <recommendedName>
        <fullName evidence="1">Bacteriophage T5 Orf172 DNA-binding domain-containing protein</fullName>
    </recommendedName>
</protein>
<gene>
    <name evidence="2" type="ORF">Hyperionvirus6_8</name>
</gene>
<proteinExistence type="predicted"/>
<dbReference type="EMBL" id="MK072388">
    <property type="protein sequence ID" value="AYV83327.1"/>
    <property type="molecule type" value="Genomic_DNA"/>
</dbReference>
<organism evidence="2">
    <name type="scientific">Hyperionvirus sp</name>
    <dbReference type="NCBI Taxonomy" id="2487770"/>
    <lineage>
        <taxon>Viruses</taxon>
        <taxon>Varidnaviria</taxon>
        <taxon>Bamfordvirae</taxon>
        <taxon>Nucleocytoviricota</taxon>
        <taxon>Megaviricetes</taxon>
        <taxon>Imitervirales</taxon>
        <taxon>Mimiviridae</taxon>
        <taxon>Klosneuvirinae</taxon>
    </lineage>
</organism>
<name>A0A3G5A7V2_9VIRU</name>
<feature type="domain" description="Bacteriophage T5 Orf172 DNA-binding" evidence="1">
    <location>
        <begin position="2"/>
        <end position="86"/>
    </location>
</feature>